<sequence length="111" mass="12413">EIPKKLSQELTEAFTPLLESPTFIKWFKGSKVVDKNNKPLLVYHGTNTDIKKFSTEHNIRKAIWFTDSAKDAAEWAVWGKGEAGNNIIPAYVSLKDPLISTNAHDLSSPES</sequence>
<proteinExistence type="predicted"/>
<feature type="non-terminal residue" evidence="2">
    <location>
        <position position="1"/>
    </location>
</feature>
<dbReference type="Pfam" id="PF18760">
    <property type="entry name" value="ART-PolyVal"/>
    <property type="match status" value="1"/>
</dbReference>
<dbReference type="EMBL" id="UINC01226801">
    <property type="protein sequence ID" value="SVE57438.1"/>
    <property type="molecule type" value="Genomic_DNA"/>
</dbReference>
<evidence type="ECO:0000259" key="1">
    <source>
        <dbReference type="Pfam" id="PF18760"/>
    </source>
</evidence>
<feature type="domain" description="ART-PolyVal-like" evidence="1">
    <location>
        <begin position="34"/>
        <end position="100"/>
    </location>
</feature>
<accession>A0A383EMX6</accession>
<evidence type="ECO:0000313" key="2">
    <source>
        <dbReference type="EMBL" id="SVE57438.1"/>
    </source>
</evidence>
<gene>
    <name evidence="2" type="ORF">METZ01_LOCUS510292</name>
</gene>
<dbReference type="InterPro" id="IPR049522">
    <property type="entry name" value="ART-PolyVal_dom"/>
</dbReference>
<reference evidence="2" key="1">
    <citation type="submission" date="2018-05" db="EMBL/GenBank/DDBJ databases">
        <authorList>
            <person name="Lanie J.A."/>
            <person name="Ng W.-L."/>
            <person name="Kazmierczak K.M."/>
            <person name="Andrzejewski T.M."/>
            <person name="Davidsen T.M."/>
            <person name="Wayne K.J."/>
            <person name="Tettelin H."/>
            <person name="Glass J.I."/>
            <person name="Rusch D."/>
            <person name="Podicherti R."/>
            <person name="Tsui H.-C.T."/>
            <person name="Winkler M.E."/>
        </authorList>
    </citation>
    <scope>NUCLEOTIDE SEQUENCE</scope>
</reference>
<name>A0A383EMX6_9ZZZZ</name>
<organism evidence="2">
    <name type="scientific">marine metagenome</name>
    <dbReference type="NCBI Taxonomy" id="408172"/>
    <lineage>
        <taxon>unclassified sequences</taxon>
        <taxon>metagenomes</taxon>
        <taxon>ecological metagenomes</taxon>
    </lineage>
</organism>
<protein>
    <recommendedName>
        <fullName evidence="1">ART-PolyVal-like domain-containing protein</fullName>
    </recommendedName>
</protein>
<dbReference type="AlphaFoldDB" id="A0A383EMX6"/>